<dbReference type="OrthoDB" id="5954791at2759"/>
<feature type="disulfide bond" evidence="1">
    <location>
        <begin position="140"/>
        <end position="149"/>
    </location>
</feature>
<protein>
    <submittedName>
        <fullName evidence="2">Protocadherin Fat 4</fullName>
    </submittedName>
</protein>
<evidence type="ECO:0000256" key="1">
    <source>
        <dbReference type="PROSITE-ProRule" id="PRU00076"/>
    </source>
</evidence>
<keyword evidence="3" id="KW-1185">Reference proteome</keyword>
<dbReference type="EMBL" id="CACRXK020000672">
    <property type="protein sequence ID" value="CAB3983893.1"/>
    <property type="molecule type" value="Genomic_DNA"/>
</dbReference>
<name>A0A7D9HIS0_PARCT</name>
<evidence type="ECO:0000313" key="3">
    <source>
        <dbReference type="Proteomes" id="UP001152795"/>
    </source>
</evidence>
<proteinExistence type="predicted"/>
<accession>A0A7D9HIS0</accession>
<dbReference type="AlphaFoldDB" id="A0A7D9HIS0"/>
<evidence type="ECO:0000313" key="2">
    <source>
        <dbReference type="EMBL" id="CAB3983893.1"/>
    </source>
</evidence>
<dbReference type="PROSITE" id="PS00022">
    <property type="entry name" value="EGF_1"/>
    <property type="match status" value="1"/>
</dbReference>
<sequence length="382" mass="43728">MFHSQPQFTIKVEKNKEFDKSCVIDTFNIGSGNIADCLEHCLENCRCQSFQICQNTKCQLCSSHKKENSSLLHDKDGCVYAMYEMRHLTETFQKLEGQSSCMSCSMKYNCCQQSGICRENKICKPVNSQEQPWKRFTCECPDGYHGENCDQPITSCQGYAKGSRKSGMYKVVDSIGGPLYEVFCHFDSDSAWSLVQSYSFANRSLDQFKKSLSNNRPISENALTWSGYRLGKARMESIKNNSSFLQFTCDYEKHIDLNQSDFVQLELQNLKTTLGGNNVDVLELSGCTSYVLVRNGRGKIGEYDLNYCKIKLCQFPDWPLHVVFENSDPPSCMFNAVSCSGYTYEYFGSFHYSIDYCVKRVHRCIQNGNSTTQLWFSTRKMT</sequence>
<dbReference type="PROSITE" id="PS50026">
    <property type="entry name" value="EGF_3"/>
    <property type="match status" value="1"/>
</dbReference>
<dbReference type="CDD" id="cd00054">
    <property type="entry name" value="EGF_CA"/>
    <property type="match status" value="1"/>
</dbReference>
<keyword evidence="1" id="KW-0245">EGF-like domain</keyword>
<comment type="caution">
    <text evidence="1">Lacks conserved residue(s) required for the propagation of feature annotation.</text>
</comment>
<reference evidence="2" key="1">
    <citation type="submission" date="2020-04" db="EMBL/GenBank/DDBJ databases">
        <authorList>
            <person name="Alioto T."/>
            <person name="Alioto T."/>
            <person name="Gomez Garrido J."/>
        </authorList>
    </citation>
    <scope>NUCLEOTIDE SEQUENCE</scope>
    <source>
        <strain evidence="2">A484AB</strain>
    </source>
</reference>
<dbReference type="Proteomes" id="UP001152795">
    <property type="component" value="Unassembled WGS sequence"/>
</dbReference>
<gene>
    <name evidence="2" type="ORF">PACLA_8A083992</name>
</gene>
<keyword evidence="1" id="KW-1015">Disulfide bond</keyword>
<dbReference type="PROSITE" id="PS01186">
    <property type="entry name" value="EGF_2"/>
    <property type="match status" value="1"/>
</dbReference>
<organism evidence="2 3">
    <name type="scientific">Paramuricea clavata</name>
    <name type="common">Red gorgonian</name>
    <name type="synonym">Violescent sea-whip</name>
    <dbReference type="NCBI Taxonomy" id="317549"/>
    <lineage>
        <taxon>Eukaryota</taxon>
        <taxon>Metazoa</taxon>
        <taxon>Cnidaria</taxon>
        <taxon>Anthozoa</taxon>
        <taxon>Octocorallia</taxon>
        <taxon>Malacalcyonacea</taxon>
        <taxon>Plexauridae</taxon>
        <taxon>Paramuricea</taxon>
    </lineage>
</organism>
<comment type="caution">
    <text evidence="2">The sequence shown here is derived from an EMBL/GenBank/DDBJ whole genome shotgun (WGS) entry which is preliminary data.</text>
</comment>
<dbReference type="InterPro" id="IPR000742">
    <property type="entry name" value="EGF"/>
</dbReference>